<organism evidence="2 3">
    <name type="scientific">Brenneria izadpanahii</name>
    <dbReference type="NCBI Taxonomy" id="2722756"/>
    <lineage>
        <taxon>Bacteria</taxon>
        <taxon>Pseudomonadati</taxon>
        <taxon>Pseudomonadota</taxon>
        <taxon>Gammaproteobacteria</taxon>
        <taxon>Enterobacterales</taxon>
        <taxon>Pectobacteriaceae</taxon>
        <taxon>Brenneria</taxon>
    </lineage>
</organism>
<dbReference type="Proteomes" id="UP000671960">
    <property type="component" value="Chromosome"/>
</dbReference>
<evidence type="ECO:0000313" key="2">
    <source>
        <dbReference type="EMBL" id="QTF08584.1"/>
    </source>
</evidence>
<dbReference type="EMBL" id="CP050854">
    <property type="protein sequence ID" value="QTF08584.1"/>
    <property type="molecule type" value="Genomic_DNA"/>
</dbReference>
<dbReference type="InterPro" id="IPR001633">
    <property type="entry name" value="EAL_dom"/>
</dbReference>
<dbReference type="PROSITE" id="PS50883">
    <property type="entry name" value="EAL"/>
    <property type="match status" value="1"/>
</dbReference>
<name>A0ABX7UYF8_9GAMM</name>
<protein>
    <submittedName>
        <fullName evidence="2">EAL domain-containing protein</fullName>
    </submittedName>
</protein>
<accession>A0ABX7UYF8</accession>
<evidence type="ECO:0000259" key="1">
    <source>
        <dbReference type="PROSITE" id="PS50883"/>
    </source>
</evidence>
<evidence type="ECO:0000313" key="3">
    <source>
        <dbReference type="Proteomes" id="UP000671960"/>
    </source>
</evidence>
<dbReference type="PANTHER" id="PTHR33121:SF70">
    <property type="entry name" value="SIGNALING PROTEIN YKOW"/>
    <property type="match status" value="1"/>
</dbReference>
<sequence length="245" mass="28013">MQGLKPLEKYCIHRIVYQPVMSLHSGMVYKLEALSRFFNSQGEALPVFDVIKDLENIGSIKAATYLVIDSVVNFLVKLNDKKISFNLSHLLLGDYETIDYLINKCLEYSLCIRNIEIEINENITPDDLIIHLNFLDYIKDRGLLIALDDFGIGMLQEENLKDYKFDTIKIDRGIVNGIGKSRIKYERFLQMLFFCLDSGAEVICEGIEDIEDLKMIPCCEKIGIQGFVFSGPLSEYDVITLFPAK</sequence>
<dbReference type="InterPro" id="IPR050706">
    <property type="entry name" value="Cyclic-di-GMP_PDE-like"/>
</dbReference>
<keyword evidence="3" id="KW-1185">Reference proteome</keyword>
<gene>
    <name evidence="2" type="ORF">HC231_12205</name>
</gene>
<dbReference type="InterPro" id="IPR035919">
    <property type="entry name" value="EAL_sf"/>
</dbReference>
<dbReference type="PANTHER" id="PTHR33121">
    <property type="entry name" value="CYCLIC DI-GMP PHOSPHODIESTERASE PDEF"/>
    <property type="match status" value="1"/>
</dbReference>
<dbReference type="Gene3D" id="3.20.20.450">
    <property type="entry name" value="EAL domain"/>
    <property type="match status" value="1"/>
</dbReference>
<reference evidence="2 3" key="1">
    <citation type="submission" date="2020-03" db="EMBL/GenBank/DDBJ databases">
        <authorList>
            <person name="Bakhshi Ganjeh M."/>
        </authorList>
    </citation>
    <scope>NUCLEOTIDE SEQUENCE [LARGE SCALE GENOMIC DNA]</scope>
    <source>
        <strain evidence="3">Iran 50</strain>
    </source>
</reference>
<dbReference type="Pfam" id="PF00563">
    <property type="entry name" value="EAL"/>
    <property type="match status" value="1"/>
</dbReference>
<proteinExistence type="predicted"/>
<dbReference type="RefSeq" id="WP_208226915.1">
    <property type="nucleotide sequence ID" value="NZ_CP050854.1"/>
</dbReference>
<dbReference type="SMART" id="SM00052">
    <property type="entry name" value="EAL"/>
    <property type="match status" value="1"/>
</dbReference>
<feature type="domain" description="EAL" evidence="1">
    <location>
        <begin position="1"/>
        <end position="245"/>
    </location>
</feature>
<dbReference type="SUPFAM" id="SSF141868">
    <property type="entry name" value="EAL domain-like"/>
    <property type="match status" value="1"/>
</dbReference>
<dbReference type="CDD" id="cd01948">
    <property type="entry name" value="EAL"/>
    <property type="match status" value="1"/>
</dbReference>